<sequence length="483" mass="52858">MSSNSSNSQRANVLRRNLALGSGSNGGSQGSGGGSGSNSNGNGNGGSTNTGLDSMSDEQKRTLRRKIEALKAVELEVEQLKEDLLEKSTRRLGINKIASLNVLSLFGRESDWRPVTSSAVEKIGASAAPPPPPLSWEMLKKAVAEEEKYQSKKNWSSTKGRSNRKAPIARRLDAESIKKFGVYPMQQYPTLVICDSCGRHVNAHFLKEHQETVCVVPAAKREDKRATGVNKGNREREETPVVAKDAGKRLASEALSEEGDGGRPAKVSKREQARLEKEQREKERVDRREQLRVEKERRKREKEEKKERELVQARTALDLDKQCGVVSNEPDAQPCTRSLTCKTHSMAMKRGVRGRSKLFDALLQAHLAKSRSMAAMKNAATNGAAASKSSSAAAVRNATAIALGGEAGALDESFFDEESDQNRDSDSEAELVIAGIRCSRGKPMAVRPTLLPRRRHHYLRVRDLFYDALKPSMGGEPADALAS</sequence>
<protein>
    <submittedName>
        <fullName evidence="1">SAGA complex subunit Sgf73</fullName>
    </submittedName>
</protein>
<proteinExistence type="predicted"/>
<gene>
    <name evidence="1" type="primary">sgf73</name>
    <name evidence="1" type="ORF">IWW38_002108</name>
</gene>
<name>A0ACC1M4G7_9FUNG</name>
<evidence type="ECO:0000313" key="2">
    <source>
        <dbReference type="Proteomes" id="UP001139981"/>
    </source>
</evidence>
<dbReference type="EMBL" id="JANBVB010000224">
    <property type="protein sequence ID" value="KAJ2896138.1"/>
    <property type="molecule type" value="Genomic_DNA"/>
</dbReference>
<dbReference type="Proteomes" id="UP001139981">
    <property type="component" value="Unassembled WGS sequence"/>
</dbReference>
<evidence type="ECO:0000313" key="1">
    <source>
        <dbReference type="EMBL" id="KAJ2896138.1"/>
    </source>
</evidence>
<comment type="caution">
    <text evidence="1">The sequence shown here is derived from an EMBL/GenBank/DDBJ whole genome shotgun (WGS) entry which is preliminary data.</text>
</comment>
<reference evidence="1" key="1">
    <citation type="submission" date="2022-07" db="EMBL/GenBank/DDBJ databases">
        <title>Phylogenomic reconstructions and comparative analyses of Kickxellomycotina fungi.</title>
        <authorList>
            <person name="Reynolds N.K."/>
            <person name="Stajich J.E."/>
            <person name="Barry K."/>
            <person name="Grigoriev I.V."/>
            <person name="Crous P."/>
            <person name="Smith M.E."/>
        </authorList>
    </citation>
    <scope>NUCLEOTIDE SEQUENCE</scope>
    <source>
        <strain evidence="1">CBS 190363</strain>
    </source>
</reference>
<keyword evidence="2" id="KW-1185">Reference proteome</keyword>
<organism evidence="1 2">
    <name type="scientific">Coemansia aciculifera</name>
    <dbReference type="NCBI Taxonomy" id="417176"/>
    <lineage>
        <taxon>Eukaryota</taxon>
        <taxon>Fungi</taxon>
        <taxon>Fungi incertae sedis</taxon>
        <taxon>Zoopagomycota</taxon>
        <taxon>Kickxellomycotina</taxon>
        <taxon>Kickxellomycetes</taxon>
        <taxon>Kickxellales</taxon>
        <taxon>Kickxellaceae</taxon>
        <taxon>Coemansia</taxon>
    </lineage>
</organism>
<accession>A0ACC1M4G7</accession>